<gene>
    <name evidence="6" type="ORF">E3C22_00235</name>
    <name evidence="5" type="ORF">E3C22_17275</name>
</gene>
<dbReference type="Proteomes" id="UP000298179">
    <property type="component" value="Unassembled WGS sequence"/>
</dbReference>
<dbReference type="OrthoDB" id="461984at2"/>
<dbReference type="SUPFAM" id="SSF47413">
    <property type="entry name" value="lambda repressor-like DNA-binding domains"/>
    <property type="match status" value="1"/>
</dbReference>
<proteinExistence type="predicted"/>
<dbReference type="PANTHER" id="PTHR36511">
    <property type="entry name" value="MERR FAMILY BACTERIAL REGULATORY PROTEIN"/>
    <property type="match status" value="1"/>
</dbReference>
<evidence type="ECO:0000313" key="5">
    <source>
        <dbReference type="EMBL" id="TFF20652.1"/>
    </source>
</evidence>
<organism evidence="5 7">
    <name type="scientific">Jiella endophytica</name>
    <dbReference type="NCBI Taxonomy" id="2558362"/>
    <lineage>
        <taxon>Bacteria</taxon>
        <taxon>Pseudomonadati</taxon>
        <taxon>Pseudomonadota</taxon>
        <taxon>Alphaproteobacteria</taxon>
        <taxon>Hyphomicrobiales</taxon>
        <taxon>Aurantimonadaceae</taxon>
        <taxon>Jiella</taxon>
    </lineage>
</organism>
<evidence type="ECO:0000256" key="2">
    <source>
        <dbReference type="ARBA" id="ARBA00023125"/>
    </source>
</evidence>
<protein>
    <submittedName>
        <fullName evidence="5">Transcriptional regulator</fullName>
    </submittedName>
</protein>
<dbReference type="Gene3D" id="1.10.260.40">
    <property type="entry name" value="lambda repressor-like DNA-binding domains"/>
    <property type="match status" value="1"/>
</dbReference>
<dbReference type="InterPro" id="IPR052359">
    <property type="entry name" value="HTH-type_reg/antitoxin"/>
</dbReference>
<dbReference type="EMBL" id="SOZD01000005">
    <property type="protein sequence ID" value="TFF20652.1"/>
    <property type="molecule type" value="Genomic_DNA"/>
</dbReference>
<sequence>MSKKAFDKIAEGLGEAIAISKGEMNPARLYVPDDIDVRNLRMRLAMSQDDFASAFGFTINQIREWEQGRARPIGGVRAYLFLIERDPESVLALLRQKDPREAA</sequence>
<reference evidence="5 7" key="1">
    <citation type="submission" date="2019-03" db="EMBL/GenBank/DDBJ databases">
        <title>Jiella endophytica sp. nov., a novel endophytic bacterium isolated from root of Ficus microcarpa Linn. f.</title>
        <authorList>
            <person name="Tuo L."/>
        </authorList>
    </citation>
    <scope>NUCLEOTIDE SEQUENCE [LARGE SCALE GENOMIC DNA]</scope>
    <source>
        <strain evidence="5 7">CBS5Q-3</strain>
    </source>
</reference>
<dbReference type="PROSITE" id="PS50943">
    <property type="entry name" value="HTH_CROC1"/>
    <property type="match status" value="1"/>
</dbReference>
<dbReference type="EMBL" id="SOZD01000001">
    <property type="protein sequence ID" value="TFF26953.1"/>
    <property type="molecule type" value="Genomic_DNA"/>
</dbReference>
<dbReference type="InterPro" id="IPR001387">
    <property type="entry name" value="Cro/C1-type_HTH"/>
</dbReference>
<evidence type="ECO:0000256" key="3">
    <source>
        <dbReference type="ARBA" id="ARBA00023163"/>
    </source>
</evidence>
<keyword evidence="3" id="KW-0804">Transcription</keyword>
<keyword evidence="1" id="KW-0805">Transcription regulation</keyword>
<evidence type="ECO:0000256" key="1">
    <source>
        <dbReference type="ARBA" id="ARBA00023015"/>
    </source>
</evidence>
<evidence type="ECO:0000259" key="4">
    <source>
        <dbReference type="PROSITE" id="PS50943"/>
    </source>
</evidence>
<keyword evidence="7" id="KW-1185">Reference proteome</keyword>
<dbReference type="GO" id="GO:0003677">
    <property type="term" value="F:DNA binding"/>
    <property type="evidence" value="ECO:0007669"/>
    <property type="project" value="UniProtKB-KW"/>
</dbReference>
<evidence type="ECO:0000313" key="6">
    <source>
        <dbReference type="EMBL" id="TFF26953.1"/>
    </source>
</evidence>
<dbReference type="PANTHER" id="PTHR36511:SF4">
    <property type="entry name" value="ANTITOXIN MQSA"/>
    <property type="match status" value="1"/>
</dbReference>
<accession>A0A4Y8RED2</accession>
<name>A0A4Y8RED2_9HYPH</name>
<keyword evidence="2" id="KW-0238">DNA-binding</keyword>
<feature type="domain" description="HTH cro/C1-type" evidence="4">
    <location>
        <begin position="37"/>
        <end position="72"/>
    </location>
</feature>
<dbReference type="RefSeq" id="WP_134759088.1">
    <property type="nucleotide sequence ID" value="NZ_SOZD01000001.1"/>
</dbReference>
<dbReference type="CDD" id="cd00093">
    <property type="entry name" value="HTH_XRE"/>
    <property type="match status" value="1"/>
</dbReference>
<dbReference type="AlphaFoldDB" id="A0A4Y8RED2"/>
<comment type="caution">
    <text evidence="5">The sequence shown here is derived from an EMBL/GenBank/DDBJ whole genome shotgun (WGS) entry which is preliminary data.</text>
</comment>
<dbReference type="InterPro" id="IPR010982">
    <property type="entry name" value="Lambda_DNA-bd_dom_sf"/>
</dbReference>
<evidence type="ECO:0000313" key="7">
    <source>
        <dbReference type="Proteomes" id="UP000298179"/>
    </source>
</evidence>